<dbReference type="RefSeq" id="WP_127352352.1">
    <property type="nucleotide sequence ID" value="NZ_CP034791.1"/>
</dbReference>
<feature type="active site" evidence="2">
    <location>
        <position position="171"/>
    </location>
</feature>
<evidence type="ECO:0000256" key="2">
    <source>
        <dbReference type="PIRSR" id="PIRSR018571-1"/>
    </source>
</evidence>
<name>A0A3T0D7R1_9FIRM</name>
<keyword evidence="1" id="KW-1003">Cell membrane</keyword>
<keyword evidence="1" id="KW-0378">Hydrolase</keyword>
<keyword evidence="1" id="KW-0645">Protease</keyword>
<keyword evidence="1" id="KW-0064">Aspartyl protease</keyword>
<feature type="transmembrane region" description="Helical" evidence="3">
    <location>
        <begin position="6"/>
        <end position="27"/>
    </location>
</feature>
<comment type="function">
    <text evidence="1">Probable aspartic protease that is responsible for the proteolytic cleavage of the RNA polymerase sigma E factor (SigE/spoIIGB) to yield the active peptide in the mother cell during sporulation. Responds to a signal from the forespore that is triggered by the extracellular signal protein SpoIIR.</text>
</comment>
<keyword evidence="3" id="KW-0812">Transmembrane</keyword>
<sequence length="277" mass="32271">MIIYADVYILENLVVNYFIFLITAYITRTNVSSFKILFTSILASLYSLLQFYPPMQFLYSIFGKIIVSVIFVYLTFWPKKFFIFLRQLLSFYLVTIMFGGMVFFLYYITKNSFVIDVQVKLKNVLIALGCSLIVFKLSYELILKRMYKESLIRYIKFKINDAEYNCIAYVDTGNNLKEPFSGRPVVIVERNLLREKGNQADISARNLEELQKLLGNRIVLIPYNSIGQEHGVLIGVIPDEFYISENRNTWTKRDVAIALYDKKISNRYSALLGPDLI</sequence>
<comment type="subcellular location">
    <subcellularLocation>
        <location evidence="1">Cell membrane</location>
    </subcellularLocation>
</comment>
<keyword evidence="1 3" id="KW-0472">Membrane</keyword>
<evidence type="ECO:0000256" key="1">
    <source>
        <dbReference type="PIRNR" id="PIRNR018571"/>
    </source>
</evidence>
<dbReference type="EC" id="3.4.23.-" evidence="1"/>
<comment type="similarity">
    <text evidence="1">Belongs to the peptidase U4 family.</text>
</comment>
<dbReference type="GO" id="GO:0004190">
    <property type="term" value="F:aspartic-type endopeptidase activity"/>
    <property type="evidence" value="ECO:0007669"/>
    <property type="project" value="UniProtKB-KW"/>
</dbReference>
<gene>
    <name evidence="4" type="ORF">ELD05_10235</name>
</gene>
<evidence type="ECO:0000313" key="5">
    <source>
        <dbReference type="Proteomes" id="UP000282930"/>
    </source>
</evidence>
<proteinExistence type="inferred from homology"/>
<dbReference type="Proteomes" id="UP000282930">
    <property type="component" value="Chromosome"/>
</dbReference>
<dbReference type="InterPro" id="IPR005081">
    <property type="entry name" value="SpoIIGA"/>
</dbReference>
<accession>A0A3T0D7R1</accession>
<dbReference type="GO" id="GO:0006508">
    <property type="term" value="P:proteolysis"/>
    <property type="evidence" value="ECO:0007669"/>
    <property type="project" value="UniProtKB-KW"/>
</dbReference>
<evidence type="ECO:0000313" key="4">
    <source>
        <dbReference type="EMBL" id="AZT90989.1"/>
    </source>
</evidence>
<keyword evidence="5" id="KW-1185">Reference proteome</keyword>
<dbReference type="AlphaFoldDB" id="A0A3T0D7R1"/>
<dbReference type="Pfam" id="PF03419">
    <property type="entry name" value="Peptidase_U4"/>
    <property type="match status" value="1"/>
</dbReference>
<dbReference type="GO" id="GO:0030436">
    <property type="term" value="P:asexual sporulation"/>
    <property type="evidence" value="ECO:0007669"/>
    <property type="project" value="InterPro"/>
</dbReference>
<organism evidence="4 5">
    <name type="scientific">Caldicellulosiruptor changbaiensis</name>
    <dbReference type="NCBI Taxonomy" id="1222016"/>
    <lineage>
        <taxon>Bacteria</taxon>
        <taxon>Bacillati</taxon>
        <taxon>Bacillota</taxon>
        <taxon>Bacillota incertae sedis</taxon>
        <taxon>Caldicellulosiruptorales</taxon>
        <taxon>Caldicellulosiruptoraceae</taxon>
        <taxon>Caldicellulosiruptor</taxon>
    </lineage>
</organism>
<dbReference type="GO" id="GO:0030435">
    <property type="term" value="P:sporulation resulting in formation of a cellular spore"/>
    <property type="evidence" value="ECO:0007669"/>
    <property type="project" value="UniProtKB-KW"/>
</dbReference>
<keyword evidence="1" id="KW-0749">Sporulation</keyword>
<evidence type="ECO:0000256" key="3">
    <source>
        <dbReference type="SAM" id="Phobius"/>
    </source>
</evidence>
<keyword evidence="3" id="KW-1133">Transmembrane helix</keyword>
<feature type="transmembrane region" description="Helical" evidence="3">
    <location>
        <begin position="89"/>
        <end position="109"/>
    </location>
</feature>
<feature type="transmembrane region" description="Helical" evidence="3">
    <location>
        <begin position="58"/>
        <end position="77"/>
    </location>
</feature>
<dbReference type="GO" id="GO:0005886">
    <property type="term" value="C:plasma membrane"/>
    <property type="evidence" value="ECO:0007669"/>
    <property type="project" value="UniProtKB-SubCell"/>
</dbReference>
<feature type="transmembrane region" description="Helical" evidence="3">
    <location>
        <begin position="124"/>
        <end position="143"/>
    </location>
</feature>
<dbReference type="EMBL" id="CP034791">
    <property type="protein sequence ID" value="AZT90989.1"/>
    <property type="molecule type" value="Genomic_DNA"/>
</dbReference>
<dbReference type="KEGG" id="ccha:ELD05_10235"/>
<dbReference type="PIRSF" id="PIRSF018571">
    <property type="entry name" value="SpoIIGA"/>
    <property type="match status" value="1"/>
</dbReference>
<reference evidence="4 5" key="1">
    <citation type="submission" date="2018-12" db="EMBL/GenBank/DDBJ databases">
        <title>Genome sequence from the cellulolytic species, Caldicellulosiruptor changbaiensis.</title>
        <authorList>
            <person name="Blumer-Schuette S.E."/>
            <person name="Mendoza C."/>
        </authorList>
    </citation>
    <scope>NUCLEOTIDE SEQUENCE [LARGE SCALE GENOMIC DNA]</scope>
    <source>
        <strain evidence="4 5">CBS-Z</strain>
    </source>
</reference>
<protein>
    <recommendedName>
        <fullName evidence="1">Sporulation sigma-E factor-processing peptidase</fullName>
        <ecNumber evidence="1">3.4.23.-</ecNumber>
    </recommendedName>
    <alternativeName>
        <fullName evidence="1">Membrane-associated aspartic protease</fullName>
    </alternativeName>
    <alternativeName>
        <fullName evidence="1">Stage II sporulation protein GA</fullName>
    </alternativeName>
</protein>